<evidence type="ECO:0000259" key="2">
    <source>
        <dbReference type="Pfam" id="PF05229"/>
    </source>
</evidence>
<keyword evidence="4" id="KW-1185">Reference proteome</keyword>
<dbReference type="SMART" id="SM00972">
    <property type="entry name" value="SCPU"/>
    <property type="match status" value="1"/>
</dbReference>
<dbReference type="InterPro" id="IPR053167">
    <property type="entry name" value="Spore_coat_component"/>
</dbReference>
<dbReference type="EMBL" id="CP077093">
    <property type="protein sequence ID" value="QXI30363.1"/>
    <property type="molecule type" value="Genomic_DNA"/>
</dbReference>
<organism evidence="3 4">
    <name type="scientific">Pseudomonas vanderleydeniana</name>
    <dbReference type="NCBI Taxonomy" id="2745495"/>
    <lineage>
        <taxon>Bacteria</taxon>
        <taxon>Pseudomonadati</taxon>
        <taxon>Pseudomonadota</taxon>
        <taxon>Gammaproteobacteria</taxon>
        <taxon>Pseudomonadales</taxon>
        <taxon>Pseudomonadaceae</taxon>
        <taxon>Pseudomonas</taxon>
    </lineage>
</organism>
<protein>
    <submittedName>
        <fullName evidence="3">Spore coat U domain-containing protein</fullName>
    </submittedName>
</protein>
<keyword evidence="1" id="KW-0732">Signal</keyword>
<dbReference type="InterPro" id="IPR007893">
    <property type="entry name" value="Spore_coat_U/FanG"/>
</dbReference>
<dbReference type="AlphaFoldDB" id="A0A9E6PPT1"/>
<dbReference type="Proteomes" id="UP000634530">
    <property type="component" value="Chromosome"/>
</dbReference>
<gene>
    <name evidence="3" type="ORF">HU752_010560</name>
</gene>
<name>A0A9E6PPT1_9PSED</name>
<accession>A0A9E6PPT1</accession>
<evidence type="ECO:0000256" key="1">
    <source>
        <dbReference type="SAM" id="SignalP"/>
    </source>
</evidence>
<dbReference type="PANTHER" id="PTHR37089:SF4">
    <property type="entry name" value="EXPORTED PROTEIN"/>
    <property type="match status" value="1"/>
</dbReference>
<feature type="signal peptide" evidence="1">
    <location>
        <begin position="1"/>
        <end position="23"/>
    </location>
</feature>
<proteinExistence type="predicted"/>
<feature type="chain" id="PRO_5039263610" evidence="1">
    <location>
        <begin position="24"/>
        <end position="178"/>
    </location>
</feature>
<dbReference type="PANTHER" id="PTHR37089">
    <property type="entry name" value="PROTEIN U-RELATED"/>
    <property type="match status" value="1"/>
</dbReference>
<reference evidence="3 4" key="1">
    <citation type="journal article" date="2020" name="Microorganisms">
        <title>Reliable Identification of Environmental Pseudomonas Isolates Using the rpoD Gene.</title>
        <authorList>
            <consortium name="The Broad Institute Genome Sequencing Platform"/>
            <person name="Girard L."/>
            <person name="Lood C."/>
            <person name="Rokni-Zadeh H."/>
            <person name="van Noort V."/>
            <person name="Lavigne R."/>
            <person name="De Mot R."/>
        </authorList>
    </citation>
    <scope>NUCLEOTIDE SEQUENCE [LARGE SCALE GENOMIC DNA]</scope>
    <source>
        <strain evidence="3 4">RW8P3</strain>
    </source>
</reference>
<feature type="domain" description="Spore coat protein U/FanG" evidence="2">
    <location>
        <begin position="28"/>
        <end position="174"/>
    </location>
</feature>
<reference evidence="3 4" key="2">
    <citation type="journal article" date="2021" name="Microorganisms">
        <title>The Ever-Expanding Pseudomonas Genus: Description of 43 New Species and Partition of the Pseudomonas putida Group.</title>
        <authorList>
            <person name="Girard L."/>
            <person name="Lood C."/>
            <person name="Hofte M."/>
            <person name="Vandamme P."/>
            <person name="Rokni-Zadeh H."/>
            <person name="van Noort V."/>
            <person name="Lavigne R."/>
            <person name="De Mot R."/>
        </authorList>
    </citation>
    <scope>NUCLEOTIDE SEQUENCE [LARGE SCALE GENOMIC DNA]</scope>
    <source>
        <strain evidence="3 4">RW8P3</strain>
    </source>
</reference>
<dbReference type="KEGG" id="pvw:HU752_010560"/>
<evidence type="ECO:0000313" key="3">
    <source>
        <dbReference type="EMBL" id="QXI30363.1"/>
    </source>
</evidence>
<dbReference type="Pfam" id="PF05229">
    <property type="entry name" value="SCPU"/>
    <property type="match status" value="1"/>
</dbReference>
<dbReference type="RefSeq" id="WP_186681681.1">
    <property type="nucleotide sequence ID" value="NZ_CP077093.1"/>
</dbReference>
<sequence>MQQLASRLALSMLSLTLAASAQAATTVTGQITSTLTLTSSCLVNGATGASNLNFGTLNFGTATSLFTQVGIQLQASGGGAVAIQCSAGTTPTVTVQGGLHDGQSAGGSRALADGAGNFVPYDLYTDAGLNNLLSNTGVINLATSTGAAQTINLWGKAVGKAGLPAGTYTDTISVQLSF</sequence>
<evidence type="ECO:0000313" key="4">
    <source>
        <dbReference type="Proteomes" id="UP000634530"/>
    </source>
</evidence>